<dbReference type="Pfam" id="PF00849">
    <property type="entry name" value="PseudoU_synth_2"/>
    <property type="match status" value="1"/>
</dbReference>
<evidence type="ECO:0000313" key="6">
    <source>
        <dbReference type="Proteomes" id="UP000025061"/>
    </source>
</evidence>
<dbReference type="InterPro" id="IPR050188">
    <property type="entry name" value="RluA_PseudoU_synthase"/>
</dbReference>
<dbReference type="GO" id="GO:0003723">
    <property type="term" value="F:RNA binding"/>
    <property type="evidence" value="ECO:0007669"/>
    <property type="project" value="UniProtKB-KW"/>
</dbReference>
<dbReference type="PROSITE" id="PS50889">
    <property type="entry name" value="S4"/>
    <property type="match status" value="1"/>
</dbReference>
<dbReference type="InterPro" id="IPR020103">
    <property type="entry name" value="PsdUridine_synth_cat_dom_sf"/>
</dbReference>
<dbReference type="SMART" id="SM00363">
    <property type="entry name" value="S4"/>
    <property type="match status" value="1"/>
</dbReference>
<dbReference type="SUPFAM" id="SSF55120">
    <property type="entry name" value="Pseudouridine synthase"/>
    <property type="match status" value="1"/>
</dbReference>
<dbReference type="RefSeq" id="WP_011646025.1">
    <property type="nucleotide sequence ID" value="NZ_ARYI01000001.1"/>
</dbReference>
<dbReference type="PATRIC" id="fig|1280951.3.peg.53"/>
<dbReference type="EMBL" id="ARYI01000001">
    <property type="protein sequence ID" value="KCZ96066.1"/>
    <property type="molecule type" value="Genomic_DNA"/>
</dbReference>
<dbReference type="GO" id="GO:0000455">
    <property type="term" value="P:enzyme-directed rRNA pseudouridine synthesis"/>
    <property type="evidence" value="ECO:0007669"/>
    <property type="project" value="TreeGrafter"/>
</dbReference>
<comment type="similarity">
    <text evidence="1">Belongs to the pseudouridine synthase RluA family.</text>
</comment>
<accession>A0A059G026</accession>
<dbReference type="Pfam" id="PF01479">
    <property type="entry name" value="S4"/>
    <property type="match status" value="1"/>
</dbReference>
<comment type="caution">
    <text evidence="5">The sequence shown here is derived from an EMBL/GenBank/DDBJ whole genome shotgun (WGS) entry which is preliminary data.</text>
</comment>
<dbReference type="SUPFAM" id="SSF55174">
    <property type="entry name" value="Alpha-L RNA-binding motif"/>
    <property type="match status" value="1"/>
</dbReference>
<dbReference type="GO" id="GO:0120159">
    <property type="term" value="F:rRNA pseudouridine synthase activity"/>
    <property type="evidence" value="ECO:0007669"/>
    <property type="project" value="UniProtKB-ARBA"/>
</dbReference>
<gene>
    <name evidence="5" type="ORF">HHI_00265</name>
</gene>
<sequence length="349" mass="38717">MSGQIITETVSDKETGARLDRWIKRRMNATQGQVEKLLRTGQIRVNGSRAKANTRLVTADEVRFPIFAAEDAGARKAANAKQISEEDREFLRSIIIHEDDDMLAINKPAGLAVQGGSGQGRHVDGLIAGMDVDGHRPVLVHRLDKDTSGVLLLAKHPAAAARLTELFRSREMDKVYWAVTVGVPSPQAGQIRCWMVKGVPDINEPSGYRPVDPYATKRRDGDRERMIRSAQGVEGARHSITDYVVVSTAGPKAAWVAMRPETGRMHQLRFHMLEMNTSILGDYKYKSRREVPQGLAEGLHLHARALIIPREHGKPIKIVAPLPPHMKETFETLGFLEQEAGKDPLAPFI</sequence>
<dbReference type="InterPro" id="IPR002942">
    <property type="entry name" value="S4_RNA-bd"/>
</dbReference>
<dbReference type="InterPro" id="IPR006224">
    <property type="entry name" value="PsdUridine_synth_RluA-like_CS"/>
</dbReference>
<dbReference type="Gene3D" id="3.30.2350.10">
    <property type="entry name" value="Pseudouridine synthase"/>
    <property type="match status" value="1"/>
</dbReference>
<evidence type="ECO:0000259" key="4">
    <source>
        <dbReference type="SMART" id="SM00363"/>
    </source>
</evidence>
<proteinExistence type="inferred from homology"/>
<dbReference type="PANTHER" id="PTHR21600">
    <property type="entry name" value="MITOCHONDRIAL RNA PSEUDOURIDINE SYNTHASE"/>
    <property type="match status" value="1"/>
</dbReference>
<evidence type="ECO:0000256" key="3">
    <source>
        <dbReference type="PROSITE-ProRule" id="PRU00182"/>
    </source>
</evidence>
<dbReference type="InterPro" id="IPR006145">
    <property type="entry name" value="PsdUridine_synth_RsuA/RluA"/>
</dbReference>
<reference evidence="5 6" key="1">
    <citation type="submission" date="2013-04" db="EMBL/GenBank/DDBJ databases">
        <title>Hyphomonas hirschiana VP5 Genome Sequencing.</title>
        <authorList>
            <person name="Lai Q."/>
            <person name="Shao Z."/>
        </authorList>
    </citation>
    <scope>NUCLEOTIDE SEQUENCE [LARGE SCALE GENOMIC DNA]</scope>
    <source>
        <strain evidence="5 6">VP5</strain>
    </source>
</reference>
<dbReference type="InterPro" id="IPR036986">
    <property type="entry name" value="S4_RNA-bd_sf"/>
</dbReference>
<name>A0A059G026_9PROT</name>
<keyword evidence="3" id="KW-0694">RNA-binding</keyword>
<evidence type="ECO:0000313" key="5">
    <source>
        <dbReference type="EMBL" id="KCZ96066.1"/>
    </source>
</evidence>
<evidence type="ECO:0000256" key="2">
    <source>
        <dbReference type="ARBA" id="ARBA00023235"/>
    </source>
</evidence>
<dbReference type="Proteomes" id="UP000025061">
    <property type="component" value="Unassembled WGS sequence"/>
</dbReference>
<dbReference type="PANTHER" id="PTHR21600:SF44">
    <property type="entry name" value="RIBOSOMAL LARGE SUBUNIT PSEUDOURIDINE SYNTHASE D"/>
    <property type="match status" value="1"/>
</dbReference>
<organism evidence="5 6">
    <name type="scientific">Hyphomonas hirschiana VP5</name>
    <dbReference type="NCBI Taxonomy" id="1280951"/>
    <lineage>
        <taxon>Bacteria</taxon>
        <taxon>Pseudomonadati</taxon>
        <taxon>Pseudomonadota</taxon>
        <taxon>Alphaproteobacteria</taxon>
        <taxon>Hyphomonadales</taxon>
        <taxon>Hyphomonadaceae</taxon>
        <taxon>Hyphomonas</taxon>
    </lineage>
</organism>
<dbReference type="CDD" id="cd02869">
    <property type="entry name" value="PseudoU_synth_RluA_like"/>
    <property type="match status" value="1"/>
</dbReference>
<protein>
    <submittedName>
        <fullName evidence="5">RluA family pseudouridine synthase</fullName>
    </submittedName>
</protein>
<feature type="domain" description="RNA-binding S4" evidence="4">
    <location>
        <begin position="17"/>
        <end position="73"/>
    </location>
</feature>
<evidence type="ECO:0000256" key="1">
    <source>
        <dbReference type="ARBA" id="ARBA00010876"/>
    </source>
</evidence>
<dbReference type="AlphaFoldDB" id="A0A059G026"/>
<dbReference type="Gene3D" id="3.10.290.10">
    <property type="entry name" value="RNA-binding S4 domain"/>
    <property type="match status" value="1"/>
</dbReference>
<dbReference type="PROSITE" id="PS01129">
    <property type="entry name" value="PSI_RLU"/>
    <property type="match status" value="1"/>
</dbReference>
<keyword evidence="2" id="KW-0413">Isomerase</keyword>
<keyword evidence="6" id="KW-1185">Reference proteome</keyword>
<dbReference type="OrthoDB" id="9807829at2"/>